<keyword evidence="1" id="KW-0862">Zinc</keyword>
<name>E2C754_HARSA</name>
<feature type="non-terminal residue" evidence="3">
    <location>
        <position position="71"/>
    </location>
</feature>
<sequence>IGWTKAGVRLIEERPTQCYRCLEYGHMAVDCRTEKPIGGCCFRCVGSGHIARECDAEPRCIPCENKGKYAN</sequence>
<evidence type="ECO:0000259" key="2">
    <source>
        <dbReference type="PROSITE" id="PS50158"/>
    </source>
</evidence>
<dbReference type="InterPro" id="IPR036875">
    <property type="entry name" value="Znf_CCHC_sf"/>
</dbReference>
<dbReference type="GO" id="GO:0008270">
    <property type="term" value="F:zinc ion binding"/>
    <property type="evidence" value="ECO:0007669"/>
    <property type="project" value="UniProtKB-KW"/>
</dbReference>
<evidence type="ECO:0000256" key="1">
    <source>
        <dbReference type="PROSITE-ProRule" id="PRU00047"/>
    </source>
</evidence>
<dbReference type="InParanoid" id="E2C754"/>
<proteinExistence type="predicted"/>
<dbReference type="AlphaFoldDB" id="E2C754"/>
<organism evidence="4">
    <name type="scientific">Harpegnathos saltator</name>
    <name type="common">Jerdon's jumping ant</name>
    <dbReference type="NCBI Taxonomy" id="610380"/>
    <lineage>
        <taxon>Eukaryota</taxon>
        <taxon>Metazoa</taxon>
        <taxon>Ecdysozoa</taxon>
        <taxon>Arthropoda</taxon>
        <taxon>Hexapoda</taxon>
        <taxon>Insecta</taxon>
        <taxon>Pterygota</taxon>
        <taxon>Neoptera</taxon>
        <taxon>Endopterygota</taxon>
        <taxon>Hymenoptera</taxon>
        <taxon>Apocrita</taxon>
        <taxon>Aculeata</taxon>
        <taxon>Formicoidea</taxon>
        <taxon>Formicidae</taxon>
        <taxon>Ponerinae</taxon>
        <taxon>Ponerini</taxon>
        <taxon>Harpegnathos</taxon>
    </lineage>
</organism>
<feature type="domain" description="CCHC-type" evidence="2">
    <location>
        <begin position="18"/>
        <end position="32"/>
    </location>
</feature>
<dbReference type="Proteomes" id="UP000008237">
    <property type="component" value="Unassembled WGS sequence"/>
</dbReference>
<protein>
    <recommendedName>
        <fullName evidence="2">CCHC-type domain-containing protein</fullName>
    </recommendedName>
</protein>
<dbReference type="EMBL" id="GL453332">
    <property type="protein sequence ID" value="EFN76228.1"/>
    <property type="molecule type" value="Genomic_DNA"/>
</dbReference>
<dbReference type="GO" id="GO:0003676">
    <property type="term" value="F:nucleic acid binding"/>
    <property type="evidence" value="ECO:0007669"/>
    <property type="project" value="InterPro"/>
</dbReference>
<dbReference type="Gene3D" id="4.10.60.10">
    <property type="entry name" value="Zinc finger, CCHC-type"/>
    <property type="match status" value="1"/>
</dbReference>
<evidence type="ECO:0000313" key="3">
    <source>
        <dbReference type="EMBL" id="EFN76228.1"/>
    </source>
</evidence>
<keyword evidence="1" id="KW-0863">Zinc-finger</keyword>
<dbReference type="PROSITE" id="PS50158">
    <property type="entry name" value="ZF_CCHC"/>
    <property type="match status" value="2"/>
</dbReference>
<accession>E2C754</accession>
<gene>
    <name evidence="3" type="ORF">EAI_16539</name>
</gene>
<feature type="non-terminal residue" evidence="3">
    <location>
        <position position="1"/>
    </location>
</feature>
<dbReference type="SUPFAM" id="SSF57756">
    <property type="entry name" value="Retrovirus zinc finger-like domains"/>
    <property type="match status" value="1"/>
</dbReference>
<feature type="domain" description="CCHC-type" evidence="2">
    <location>
        <begin position="41"/>
        <end position="54"/>
    </location>
</feature>
<dbReference type="SMART" id="SM00343">
    <property type="entry name" value="ZnF_C2HC"/>
    <property type="match status" value="2"/>
</dbReference>
<keyword evidence="4" id="KW-1185">Reference proteome</keyword>
<dbReference type="Pfam" id="PF00098">
    <property type="entry name" value="zf-CCHC"/>
    <property type="match status" value="2"/>
</dbReference>
<reference evidence="3 4" key="1">
    <citation type="journal article" date="2010" name="Science">
        <title>Genomic comparison of the ants Camponotus floridanus and Harpegnathos saltator.</title>
        <authorList>
            <person name="Bonasio R."/>
            <person name="Zhang G."/>
            <person name="Ye C."/>
            <person name="Mutti N.S."/>
            <person name="Fang X."/>
            <person name="Qin N."/>
            <person name="Donahue G."/>
            <person name="Yang P."/>
            <person name="Li Q."/>
            <person name="Li C."/>
            <person name="Zhang P."/>
            <person name="Huang Z."/>
            <person name="Berger S.L."/>
            <person name="Reinberg D."/>
            <person name="Wang J."/>
            <person name="Liebig J."/>
        </authorList>
    </citation>
    <scope>NUCLEOTIDE SEQUENCE [LARGE SCALE GENOMIC DNA]</scope>
    <source>
        <strain evidence="3 4">R22 G/1</strain>
    </source>
</reference>
<evidence type="ECO:0000313" key="4">
    <source>
        <dbReference type="Proteomes" id="UP000008237"/>
    </source>
</evidence>
<dbReference type="InterPro" id="IPR001878">
    <property type="entry name" value="Znf_CCHC"/>
</dbReference>
<keyword evidence="1" id="KW-0479">Metal-binding</keyword>